<accession>A0A430BZR4</accession>
<gene>
    <name evidence="1" type="ORF">DAH51_08130</name>
</gene>
<dbReference type="AlphaFoldDB" id="A0A430BZR4"/>
<evidence type="ECO:0000313" key="2">
    <source>
        <dbReference type="Proteomes" id="UP000287401"/>
    </source>
</evidence>
<evidence type="ECO:0000313" key="1">
    <source>
        <dbReference type="EMBL" id="RSU58193.1"/>
    </source>
</evidence>
<protein>
    <submittedName>
        <fullName evidence="1">Uncharacterized protein</fullName>
    </submittedName>
</protein>
<sequence length="241" mass="26706">MRSAIAIARRLIPEINDEEASALAALVEFRNTEFHDDSTKFDPTILTARIPDCQVLVLKLLAFSNDPATAILSKDDSAQFEAVKAAKSGDRKKRVRSLIDSCKDRFFHLTAEQQEAKRKAVTPNFVSAVTTGGAHIRVEKCPACATAGLLGGRPISSSDPMLKDNDIVVEVRVIPEIFECKACDLTIKGLDELLAAGFPHEFTSFDSQDIIEHFGLDPMDYIDPEEVAREYHESAYEYNDE</sequence>
<dbReference type="EMBL" id="QRAL01000006">
    <property type="protein sequence ID" value="RSU58193.1"/>
    <property type="molecule type" value="Genomic_DNA"/>
</dbReference>
<proteinExistence type="predicted"/>
<comment type="caution">
    <text evidence="1">The sequence shown here is derived from an EMBL/GenBank/DDBJ whole genome shotgun (WGS) entry which is preliminary data.</text>
</comment>
<dbReference type="Proteomes" id="UP000287401">
    <property type="component" value="Unassembled WGS sequence"/>
</dbReference>
<organism evidence="1 2">
    <name type="scientific">Sphingobium yanoikuyae</name>
    <name type="common">Sphingomonas yanoikuyae</name>
    <dbReference type="NCBI Taxonomy" id="13690"/>
    <lineage>
        <taxon>Bacteria</taxon>
        <taxon>Pseudomonadati</taxon>
        <taxon>Pseudomonadota</taxon>
        <taxon>Alphaproteobacteria</taxon>
        <taxon>Sphingomonadales</taxon>
        <taxon>Sphingomonadaceae</taxon>
        <taxon>Sphingobium</taxon>
    </lineage>
</organism>
<reference evidence="1 2" key="1">
    <citation type="submission" date="2018-07" db="EMBL/GenBank/DDBJ databases">
        <title>Genomic and Epidemiologic Investigation of an Indolent Hospital Outbreak.</title>
        <authorList>
            <person name="Johnson R.C."/>
            <person name="Deming C."/>
            <person name="Conlan S."/>
            <person name="Zellmer C.J."/>
            <person name="Michelin A.V."/>
            <person name="Lee-Lin S."/>
            <person name="Thomas P.J."/>
            <person name="Park M."/>
            <person name="Weingarten R.A."/>
            <person name="Less J."/>
            <person name="Dekker J.P."/>
            <person name="Frank K.M."/>
            <person name="Musser K.A."/>
            <person name="Mcquiston J.R."/>
            <person name="Henderson D.K."/>
            <person name="Lau A.F."/>
            <person name="Palmore T.N."/>
            <person name="Segre J.A."/>
        </authorList>
    </citation>
    <scope>NUCLEOTIDE SEQUENCE [LARGE SCALE GENOMIC DNA]</scope>
    <source>
        <strain evidence="1 2">SK-NIH.Env6_1116</strain>
    </source>
</reference>
<name>A0A430BZR4_SPHYA</name>